<feature type="coiled-coil region" evidence="1">
    <location>
        <begin position="1084"/>
        <end position="1111"/>
    </location>
</feature>
<feature type="region of interest" description="Disordered" evidence="2">
    <location>
        <begin position="748"/>
        <end position="800"/>
    </location>
</feature>
<feature type="compositionally biased region" description="Acidic residues" evidence="2">
    <location>
        <begin position="790"/>
        <end position="800"/>
    </location>
</feature>
<keyword evidence="4" id="KW-0808">Transferase</keyword>
<feature type="region of interest" description="Disordered" evidence="2">
    <location>
        <begin position="1031"/>
        <end position="1079"/>
    </location>
</feature>
<reference evidence="4" key="1">
    <citation type="submission" date="2022-08" db="EMBL/GenBank/DDBJ databases">
        <title>Novel sulfate-reducing endosymbionts in the free-living metamonad Anaeramoeba.</title>
        <authorList>
            <person name="Jerlstrom-Hultqvist J."/>
            <person name="Cepicka I."/>
            <person name="Gallot-Lavallee L."/>
            <person name="Salas-Leiva D."/>
            <person name="Curtis B.A."/>
            <person name="Zahonova K."/>
            <person name="Pipaliya S."/>
            <person name="Dacks J."/>
            <person name="Roger A.J."/>
        </authorList>
    </citation>
    <scope>NUCLEOTIDE SEQUENCE</scope>
    <source>
        <strain evidence="4">Schooner1</strain>
    </source>
</reference>
<keyword evidence="3" id="KW-1133">Transmembrane helix</keyword>
<feature type="transmembrane region" description="Helical" evidence="3">
    <location>
        <begin position="166"/>
        <end position="188"/>
    </location>
</feature>
<feature type="compositionally biased region" description="Basic residues" evidence="2">
    <location>
        <begin position="856"/>
        <end position="877"/>
    </location>
</feature>
<feature type="compositionally biased region" description="Basic and acidic residues" evidence="2">
    <location>
        <begin position="767"/>
        <end position="789"/>
    </location>
</feature>
<feature type="compositionally biased region" description="Basic and acidic residues" evidence="2">
    <location>
        <begin position="878"/>
        <end position="895"/>
    </location>
</feature>
<evidence type="ECO:0000256" key="2">
    <source>
        <dbReference type="SAM" id="MobiDB-lite"/>
    </source>
</evidence>
<gene>
    <name evidence="4" type="ORF">M0813_02901</name>
</gene>
<keyword evidence="4" id="KW-0418">Kinase</keyword>
<keyword evidence="5" id="KW-1185">Reference proteome</keyword>
<keyword evidence="1" id="KW-0175">Coiled coil</keyword>
<protein>
    <submittedName>
        <fullName evidence="4">Cyclin dependent kinase-5 activator</fullName>
    </submittedName>
</protein>
<dbReference type="GO" id="GO:0016301">
    <property type="term" value="F:kinase activity"/>
    <property type="evidence" value="ECO:0007669"/>
    <property type="project" value="UniProtKB-KW"/>
</dbReference>
<feature type="compositionally biased region" description="Acidic residues" evidence="2">
    <location>
        <begin position="751"/>
        <end position="765"/>
    </location>
</feature>
<feature type="compositionally biased region" description="Basic residues" evidence="2">
    <location>
        <begin position="684"/>
        <end position="700"/>
    </location>
</feature>
<sequence length="1750" mass="203513">MFFLILGVSEFADSIKEVLASSTVILLITTILTTAKSYITKTFQLSETRPHSLAGSFTSIAYYLSATTFSLSIKYVGSRDVDVFMRSCFLFAALTMGLGPFLVLAPTEKTILKKETFFKKLTRGAQTKEARTGFLMIFIIITIMQGLVVFSLWHSLNDVLQLDLKVTVGVVVGYSLVCLFYLVIFYSVMMEKEVVIGGINLMDQLRRKLIFRKKDGTKVEILATKIYRNIYLTLFVTVALLSLAALIYTFIREIKSFMDLTTFGKVILLFFTLINVLGLVTYCGFILNVAFHPAKTNEVDLGGGVTVAENRIKYVAIGRSCDRTLLARFVAPDDPDSWSIEAVVKRDLKTSVTTPGYRRVRKCARYALFQENDYASMYFVGTGPQYPNNLAWFFVDKIQFKINDDYYEKGVNNYSSYPTDSLSKPLNKYLEDLAKEFSTEKEWNSLNKSQHLNCWEHGQLSERQMQIQRVCDIITDQKHLEKIIINNSQMETLILKEKEERHFEKIRKERQEREKEREQKRQLALRQQQEEIKILERESLLLEREKEKKKLEYQKKQKIQKQKIELKKREKKRKELLKKEKRKKKDSKKEEKKKAVIEKNIFFNQITEEKKFEKEQDIKLQEDLFGGFQATPTTTTWTSTSVSTRPSSGLKNIDQYAISNSSFIPQEEVFMGIPQKPRVETGKKSRHRTRRSAGRGKGRGRGVVIQKPTAFSHTTNIGMIPELSNLMLESHDIKFENEETEDVIASTQLDFEPEYDSGSESEMEPLSDLKEMVKEKEIKREKEKEKEKENYDDDDDVRLEEEEERKDLKILQGGLEKELLSQALLLDDLEMKSDQIQDSAKKLKKSLKGQKMSQDKKKRKKQRKKPMIKKKPKPKKKSMPEKKDMDKEKKEKKVDNSVGLQDLKQEISPIRNELNNTFYDDVNGIKMPLKTTQERRKEDISYKQTSILKEPEITNVYPELPNIVPTLQLDELIDDEIIIKSSKKKKKKKNIKRNQIEFEEFDNFGVSKEQEITLDTPKNSLFPDVVIDGEYDEEEEEEEEDGEFDDFLSLLSKETPPPPLPPSSSSSSSSSSYSSSGSIELPKIKQQSLDLTNEEERIKEINNRIELLTLEQQKGESSDLSFDASEDETILLYEQNKELEKKLNTKSNLRPLQYDLNFEIAEDTLTKNYVPCSNYSVNDLKSKDENLDKSIGCELNPPIISESFNENKKFENIKLINNYVDRHNINKNKGDDDDDDEQLNSSEQLLKNFPLEKYLKRELKKKERGELKLTKMEKYYNIRKDVLKNLIQRAKKVNQKSRKINEKQFGQEFKNRVKFNNYYNPIFDLTSGKGKYIEIKRGSKSDNDRSHNIIEFKVVQLPKKTNFLTIYSQNCLPRNGNIIWEIQLQRIVPKAGIRIGLTPKLSEIIKKQRKFENNKELLSHREKLDPGIELGELPGSCAIDGLGQVFDFKNGISKFCSQFQSKDRITFFLNNDHKYLALARNGRYLGKIGFNLIEDLYFAVTFYSRSIKFNEIILDKRLNLLPSTESQFLLNPFGYNYINYYCKRDWILLNKLASFFKGNKSRITIYQSEGNFYFKNQILKSFSRFVGNVHVFVRKILIGNNFLSRDEQITVQDLLLIAKRRMRLFYIIAFGSINKDRNIQMFKLMKEVDFFLNLYASWIIAPNADTACLIIKENLTDRYDNSNEFPTGDEFHIRNFLIVWFDEIQQLLSRSYKSEFPRDIPAVSTIGPSQTISLLNFSSDDDLIKLPIDN</sequence>
<dbReference type="InterPro" id="IPR043136">
    <property type="entry name" value="B30.2/SPRY_sf"/>
</dbReference>
<dbReference type="Proteomes" id="UP001150062">
    <property type="component" value="Unassembled WGS sequence"/>
</dbReference>
<evidence type="ECO:0000256" key="3">
    <source>
        <dbReference type="SAM" id="Phobius"/>
    </source>
</evidence>
<feature type="transmembrane region" description="Helical" evidence="3">
    <location>
        <begin position="20"/>
        <end position="39"/>
    </location>
</feature>
<feature type="transmembrane region" description="Helical" evidence="3">
    <location>
        <begin position="263"/>
        <end position="287"/>
    </location>
</feature>
<feature type="region of interest" description="Disordered" evidence="2">
    <location>
        <begin position="835"/>
        <end position="901"/>
    </location>
</feature>
<keyword evidence="3" id="KW-0472">Membrane</keyword>
<evidence type="ECO:0000313" key="5">
    <source>
        <dbReference type="Proteomes" id="UP001150062"/>
    </source>
</evidence>
<keyword evidence="3" id="KW-0812">Transmembrane</keyword>
<feature type="transmembrane region" description="Helical" evidence="3">
    <location>
        <begin position="83"/>
        <end position="105"/>
    </location>
</feature>
<feature type="region of interest" description="Disordered" evidence="2">
    <location>
        <begin position="678"/>
        <end position="703"/>
    </location>
</feature>
<feature type="compositionally biased region" description="Low complexity" evidence="2">
    <location>
        <begin position="1063"/>
        <end position="1078"/>
    </location>
</feature>
<feature type="transmembrane region" description="Helical" evidence="3">
    <location>
        <begin position="133"/>
        <end position="154"/>
    </location>
</feature>
<feature type="transmembrane region" description="Helical" evidence="3">
    <location>
        <begin position="60"/>
        <end position="77"/>
    </location>
</feature>
<comment type="caution">
    <text evidence="4">The sequence shown here is derived from an EMBL/GenBank/DDBJ whole genome shotgun (WGS) entry which is preliminary data.</text>
</comment>
<dbReference type="Gene3D" id="2.60.120.920">
    <property type="match status" value="1"/>
</dbReference>
<feature type="transmembrane region" description="Helical" evidence="3">
    <location>
        <begin position="230"/>
        <end position="251"/>
    </location>
</feature>
<dbReference type="EMBL" id="JAOAOG010000173">
    <property type="protein sequence ID" value="KAJ6243042.1"/>
    <property type="molecule type" value="Genomic_DNA"/>
</dbReference>
<feature type="coiled-coil region" evidence="1">
    <location>
        <begin position="496"/>
        <end position="598"/>
    </location>
</feature>
<evidence type="ECO:0000313" key="4">
    <source>
        <dbReference type="EMBL" id="KAJ6243042.1"/>
    </source>
</evidence>
<name>A0ABQ8YEP4_9EUKA</name>
<accession>A0ABQ8YEP4</accession>
<proteinExistence type="predicted"/>
<organism evidence="4 5">
    <name type="scientific">Anaeramoeba flamelloides</name>
    <dbReference type="NCBI Taxonomy" id="1746091"/>
    <lineage>
        <taxon>Eukaryota</taxon>
        <taxon>Metamonada</taxon>
        <taxon>Anaeramoebidae</taxon>
        <taxon>Anaeramoeba</taxon>
    </lineage>
</organism>
<feature type="compositionally biased region" description="Acidic residues" evidence="2">
    <location>
        <begin position="1031"/>
        <end position="1046"/>
    </location>
</feature>
<evidence type="ECO:0000256" key="1">
    <source>
        <dbReference type="SAM" id="Coils"/>
    </source>
</evidence>